<keyword evidence="1" id="KW-0732">Signal</keyword>
<dbReference type="PANTHER" id="PTHR34677:SF3">
    <property type="entry name" value="BACTERIAL IG-LIKE DOMAIN-CONTAINING PROTEIN"/>
    <property type="match status" value="1"/>
</dbReference>
<dbReference type="AlphaFoldDB" id="A0A2N3I7X7"/>
<dbReference type="EMBL" id="MVDE01000015">
    <property type="protein sequence ID" value="PKQ66399.1"/>
    <property type="molecule type" value="Genomic_DNA"/>
</dbReference>
<dbReference type="InterPro" id="IPR044048">
    <property type="entry name" value="Big_12"/>
</dbReference>
<keyword evidence="5" id="KW-1185">Reference proteome</keyword>
<feature type="domain" description="Bacterial Ig-like" evidence="3">
    <location>
        <begin position="291"/>
        <end position="378"/>
    </location>
</feature>
<accession>A0A2N3I7X7</accession>
<dbReference type="Gene3D" id="2.60.40.3080">
    <property type="match status" value="1"/>
</dbReference>
<name>A0A2N3I7X7_9BACT</name>
<evidence type="ECO:0000259" key="2">
    <source>
        <dbReference type="Pfam" id="PF18962"/>
    </source>
</evidence>
<reference evidence="4 5" key="1">
    <citation type="journal article" date="2017" name="Front. Microbiol.">
        <title>Labilibaculum manganireducens gen. nov., sp. nov. and Labilibaculum filiforme sp. nov., Novel Bacteroidetes Isolated from Subsurface Sediments of the Baltic Sea.</title>
        <authorList>
            <person name="Vandieken V."/>
            <person name="Marshall I.P."/>
            <person name="Niemann H."/>
            <person name="Engelen B."/>
            <person name="Cypionka H."/>
        </authorList>
    </citation>
    <scope>NUCLEOTIDE SEQUENCE [LARGE SCALE GENOMIC DNA]</scope>
    <source>
        <strain evidence="4 5">59.10-2M</strain>
    </source>
</reference>
<feature type="domain" description="Secretion system C-terminal sorting" evidence="2">
    <location>
        <begin position="402"/>
        <end position="474"/>
    </location>
</feature>
<organism evidence="4 5">
    <name type="scientific">Labilibaculum manganireducens</name>
    <dbReference type="NCBI Taxonomy" id="1940525"/>
    <lineage>
        <taxon>Bacteria</taxon>
        <taxon>Pseudomonadati</taxon>
        <taxon>Bacteroidota</taxon>
        <taxon>Bacteroidia</taxon>
        <taxon>Marinilabiliales</taxon>
        <taxon>Marinifilaceae</taxon>
        <taxon>Labilibaculum</taxon>
    </lineage>
</organism>
<dbReference type="NCBIfam" id="TIGR04183">
    <property type="entry name" value="Por_Secre_tail"/>
    <property type="match status" value="1"/>
</dbReference>
<comment type="caution">
    <text evidence="4">The sequence shown here is derived from an EMBL/GenBank/DDBJ whole genome shotgun (WGS) entry which is preliminary data.</text>
</comment>
<sequence length="476" mass="55736">MKRVIFIFLLLFTSPYVYAQRTMIDSTYSENVDRYGKYIIRSKTKYSRSDDNLTDTLIRYVNYSDYFYQNGVSIIEYYPDGLKKNVTYWASGSSFDFEKANEDYQYFYTSDGKLEKRNTLFVHNEVRQPLFVSDYYYTDNVLDSITRKRFNTTTGIYYKDMIQSYIYLENGNYEIIESNNIPELNEFRKGFKTLYMLDSEGRTSETKYYKYKYESEEWVDRNFYYLYEYSDVENTRTQIENETPRDKSVESFDEHGNMTRSRLYFWDKNQSYWYLDHDNTTSYFYHYITPDAIAPTLTLTSTQGNTTDSAFTINVTFSEAVTGFELADLTITNGTISNFESVSETEYSALITPTSRGIVTVDVSAGVATDLSGNDNETALQFVITYEIPTGIENLKEKGITIYPIPTKDNLYLISNRFYGNVQVEIYNKHGKCVYTQQFTSPCTKNIDFSNFNSGTYILRMKTGKEVINSKILVIR</sequence>
<feature type="signal peptide" evidence="1">
    <location>
        <begin position="1"/>
        <end position="19"/>
    </location>
</feature>
<protein>
    <recommendedName>
        <fullName evidence="6">Secretion system C-terminal sorting domain-containing protein</fullName>
    </recommendedName>
</protein>
<evidence type="ECO:0000313" key="5">
    <source>
        <dbReference type="Proteomes" id="UP000233618"/>
    </source>
</evidence>
<dbReference type="Pfam" id="PF19078">
    <property type="entry name" value="Big_12"/>
    <property type="match status" value="1"/>
</dbReference>
<dbReference type="InterPro" id="IPR026444">
    <property type="entry name" value="Secre_tail"/>
</dbReference>
<evidence type="ECO:0000256" key="1">
    <source>
        <dbReference type="SAM" id="SignalP"/>
    </source>
</evidence>
<dbReference type="PANTHER" id="PTHR34677">
    <property type="match status" value="1"/>
</dbReference>
<dbReference type="RefSeq" id="WP_180327293.1">
    <property type="nucleotide sequence ID" value="NZ_MVDE01000015.1"/>
</dbReference>
<evidence type="ECO:0000313" key="4">
    <source>
        <dbReference type="EMBL" id="PKQ66399.1"/>
    </source>
</evidence>
<proteinExistence type="predicted"/>
<dbReference type="Pfam" id="PF18962">
    <property type="entry name" value="Por_Secre_tail"/>
    <property type="match status" value="1"/>
</dbReference>
<dbReference type="Proteomes" id="UP000233618">
    <property type="component" value="Unassembled WGS sequence"/>
</dbReference>
<evidence type="ECO:0000259" key="3">
    <source>
        <dbReference type="Pfam" id="PF19078"/>
    </source>
</evidence>
<feature type="chain" id="PRO_5014826832" description="Secretion system C-terminal sorting domain-containing protein" evidence="1">
    <location>
        <begin position="20"/>
        <end position="476"/>
    </location>
</feature>
<evidence type="ECO:0008006" key="6">
    <source>
        <dbReference type="Google" id="ProtNLM"/>
    </source>
</evidence>
<gene>
    <name evidence="4" type="ORF">BZG01_11380</name>
</gene>